<keyword evidence="4" id="KW-1185">Reference proteome</keyword>
<feature type="compositionally biased region" description="Low complexity" evidence="1">
    <location>
        <begin position="138"/>
        <end position="148"/>
    </location>
</feature>
<dbReference type="GO" id="GO:0098609">
    <property type="term" value="P:cell-cell adhesion"/>
    <property type="evidence" value="ECO:0007669"/>
    <property type="project" value="TreeGrafter"/>
</dbReference>
<evidence type="ECO:0000313" key="4">
    <source>
        <dbReference type="Proteomes" id="UP000277580"/>
    </source>
</evidence>
<accession>A0A3N4KTM0</accession>
<dbReference type="SUPFAM" id="SSF141086">
    <property type="entry name" value="Agglutinin HPA-like"/>
    <property type="match status" value="3"/>
</dbReference>
<dbReference type="GO" id="GO:0009986">
    <property type="term" value="C:cell surface"/>
    <property type="evidence" value="ECO:0007669"/>
    <property type="project" value="TreeGrafter"/>
</dbReference>
<feature type="domain" description="H-type lectin" evidence="2">
    <location>
        <begin position="172"/>
        <end position="221"/>
    </location>
</feature>
<feature type="compositionally biased region" description="Polar residues" evidence="1">
    <location>
        <begin position="149"/>
        <end position="160"/>
    </location>
</feature>
<gene>
    <name evidence="3" type="ORF">P167DRAFT_606348</name>
</gene>
<feature type="domain" description="H-type lectin" evidence="2">
    <location>
        <begin position="264"/>
        <end position="329"/>
    </location>
</feature>
<dbReference type="InterPro" id="IPR052487">
    <property type="entry name" value="Galactose-binding_lectin"/>
</dbReference>
<dbReference type="InParanoid" id="A0A3N4KTM0"/>
<dbReference type="GO" id="GO:0046871">
    <property type="term" value="F:N-acetylgalactosamine binding"/>
    <property type="evidence" value="ECO:0007669"/>
    <property type="project" value="TreeGrafter"/>
</dbReference>
<evidence type="ECO:0000256" key="1">
    <source>
        <dbReference type="SAM" id="MobiDB-lite"/>
    </source>
</evidence>
<dbReference type="GO" id="GO:0030247">
    <property type="term" value="F:polysaccharide binding"/>
    <property type="evidence" value="ECO:0007669"/>
    <property type="project" value="TreeGrafter"/>
</dbReference>
<dbReference type="Proteomes" id="UP000277580">
    <property type="component" value="Unassembled WGS sequence"/>
</dbReference>
<feature type="domain" description="H-type lectin" evidence="2">
    <location>
        <begin position="360"/>
        <end position="423"/>
    </location>
</feature>
<dbReference type="InterPro" id="IPR037221">
    <property type="entry name" value="H-type_lectin_dom_sf"/>
</dbReference>
<dbReference type="AlphaFoldDB" id="A0A3N4KTM0"/>
<dbReference type="PANTHER" id="PTHR46938">
    <property type="entry name" value="DISCOIDIN-1 SUBUNIT A-RELATED-RELATED"/>
    <property type="match status" value="1"/>
</dbReference>
<dbReference type="GO" id="GO:0098636">
    <property type="term" value="C:protein complex involved in cell adhesion"/>
    <property type="evidence" value="ECO:0007669"/>
    <property type="project" value="TreeGrafter"/>
</dbReference>
<dbReference type="STRING" id="1392247.A0A3N4KTM0"/>
<organism evidence="3 4">
    <name type="scientific">Morchella conica CCBAS932</name>
    <dbReference type="NCBI Taxonomy" id="1392247"/>
    <lineage>
        <taxon>Eukaryota</taxon>
        <taxon>Fungi</taxon>
        <taxon>Dikarya</taxon>
        <taxon>Ascomycota</taxon>
        <taxon>Pezizomycotina</taxon>
        <taxon>Pezizomycetes</taxon>
        <taxon>Pezizales</taxon>
        <taxon>Morchellaceae</taxon>
        <taxon>Morchella</taxon>
    </lineage>
</organism>
<dbReference type="OrthoDB" id="291007at2759"/>
<dbReference type="InterPro" id="IPR019019">
    <property type="entry name" value="H-type_lectin_domain"/>
</dbReference>
<name>A0A3N4KTM0_9PEZI</name>
<dbReference type="EMBL" id="ML119134">
    <property type="protein sequence ID" value="RPB11691.1"/>
    <property type="molecule type" value="Genomic_DNA"/>
</dbReference>
<sequence length="425" mass="46221">MADALESAVKSLENIAALVTGAQVSKPLTSSDLLRPLTGPGRIVTNLSPRPPNSPNGTRSASTTAVSKLQSQNASLISTNNQLKNETAKIKKGLLEAYKSLTEAKKGLVILTRDLSNTKNELLKAKGANDELADALESRPTSSRPRSTQNPVISSFNTKNVRPDTVPVEKTSKQVTFAKSYKAPPSMAIGLYALDVAIGDTTRISAFISNLENDSFDVNIDGNPVNSGGCIWLEIEPDHQDFQCGRYSTLEDHPWSTSEATHERRISFVRPYDEPPEVVVWLSAFNMHPEKNWRVKSFASDVTTTGFTIHIETWGDSELFAAAASWIAYPREKADICSGSFSTMDVRSWDNPRPNTSGPVEFAADMFSTTPRVVLGINSLDAGCDGGLRLELMGTDVSSKGMTWNLNSWKDTTMYSAGGTYVALM</sequence>
<proteinExistence type="predicted"/>
<dbReference type="Pfam" id="PF09458">
    <property type="entry name" value="H_lectin"/>
    <property type="match status" value="3"/>
</dbReference>
<feature type="region of interest" description="Disordered" evidence="1">
    <location>
        <begin position="134"/>
        <end position="164"/>
    </location>
</feature>
<protein>
    <recommendedName>
        <fullName evidence="2">H-type lectin domain-containing protein</fullName>
    </recommendedName>
</protein>
<dbReference type="GO" id="GO:0070492">
    <property type="term" value="F:oligosaccharide binding"/>
    <property type="evidence" value="ECO:0007669"/>
    <property type="project" value="TreeGrafter"/>
</dbReference>
<dbReference type="Gene3D" id="2.60.40.2080">
    <property type="match status" value="3"/>
</dbReference>
<evidence type="ECO:0000259" key="2">
    <source>
        <dbReference type="Pfam" id="PF09458"/>
    </source>
</evidence>
<reference evidence="3 4" key="1">
    <citation type="journal article" date="2018" name="Nat. Ecol. Evol.">
        <title>Pezizomycetes genomes reveal the molecular basis of ectomycorrhizal truffle lifestyle.</title>
        <authorList>
            <person name="Murat C."/>
            <person name="Payen T."/>
            <person name="Noel B."/>
            <person name="Kuo A."/>
            <person name="Morin E."/>
            <person name="Chen J."/>
            <person name="Kohler A."/>
            <person name="Krizsan K."/>
            <person name="Balestrini R."/>
            <person name="Da Silva C."/>
            <person name="Montanini B."/>
            <person name="Hainaut M."/>
            <person name="Levati E."/>
            <person name="Barry K.W."/>
            <person name="Belfiori B."/>
            <person name="Cichocki N."/>
            <person name="Clum A."/>
            <person name="Dockter R.B."/>
            <person name="Fauchery L."/>
            <person name="Guy J."/>
            <person name="Iotti M."/>
            <person name="Le Tacon F."/>
            <person name="Lindquist E.A."/>
            <person name="Lipzen A."/>
            <person name="Malagnac F."/>
            <person name="Mello A."/>
            <person name="Molinier V."/>
            <person name="Miyauchi S."/>
            <person name="Poulain J."/>
            <person name="Riccioni C."/>
            <person name="Rubini A."/>
            <person name="Sitrit Y."/>
            <person name="Splivallo R."/>
            <person name="Traeger S."/>
            <person name="Wang M."/>
            <person name="Zifcakova L."/>
            <person name="Wipf D."/>
            <person name="Zambonelli A."/>
            <person name="Paolocci F."/>
            <person name="Nowrousian M."/>
            <person name="Ottonello S."/>
            <person name="Baldrian P."/>
            <person name="Spatafora J.W."/>
            <person name="Henrissat B."/>
            <person name="Nagy L.G."/>
            <person name="Aury J.M."/>
            <person name="Wincker P."/>
            <person name="Grigoriev I.V."/>
            <person name="Bonfante P."/>
            <person name="Martin F.M."/>
        </authorList>
    </citation>
    <scope>NUCLEOTIDE SEQUENCE [LARGE SCALE GENOMIC DNA]</scope>
    <source>
        <strain evidence="3 4">CCBAS932</strain>
    </source>
</reference>
<evidence type="ECO:0000313" key="3">
    <source>
        <dbReference type="EMBL" id="RPB11691.1"/>
    </source>
</evidence>
<feature type="region of interest" description="Disordered" evidence="1">
    <location>
        <begin position="30"/>
        <end position="62"/>
    </location>
</feature>